<dbReference type="RefSeq" id="WP_221288154.1">
    <property type="nucleotide sequence ID" value="NZ_AP024597.1"/>
</dbReference>
<keyword evidence="2" id="KW-1185">Reference proteome</keyword>
<dbReference type="Pfam" id="PF03745">
    <property type="entry name" value="DUF309"/>
    <property type="match status" value="1"/>
</dbReference>
<evidence type="ECO:0008006" key="3">
    <source>
        <dbReference type="Google" id="ProtNLM"/>
    </source>
</evidence>
<dbReference type="EMBL" id="AP024597">
    <property type="protein sequence ID" value="BCU71416.1"/>
    <property type="molecule type" value="Genomic_DNA"/>
</dbReference>
<dbReference type="SUPFAM" id="SSF140663">
    <property type="entry name" value="TTHA0068-like"/>
    <property type="match status" value="1"/>
</dbReference>
<dbReference type="GeneID" id="66164437"/>
<protein>
    <recommendedName>
        <fullName evidence="3">DUF309 domain-containing protein</fullName>
    </recommendedName>
</protein>
<accession>A0A8D5ZK69</accession>
<dbReference type="AlphaFoldDB" id="A0A8D5ZK69"/>
<name>A0A8D5ZK69_9CREN</name>
<gene>
    <name evidence="1" type="ORF">KN1_27130</name>
</gene>
<dbReference type="InterPro" id="IPR005500">
    <property type="entry name" value="DUF309"/>
</dbReference>
<dbReference type="InterPro" id="IPR023203">
    <property type="entry name" value="TTHA0068_sf"/>
</dbReference>
<dbReference type="Gene3D" id="1.10.3450.10">
    <property type="entry name" value="TTHA0068-like"/>
    <property type="match status" value="1"/>
</dbReference>
<evidence type="ECO:0000313" key="2">
    <source>
        <dbReference type="Proteomes" id="UP000825123"/>
    </source>
</evidence>
<sequence length="153" mass="18100">MIRKIYYYKKEGISSDLDSIKAVLRQKGVKLIDIRVCKYVEIDFFDEDDEDKVVRLLGKPLFTNCERCSFEELFFNFRFWEAHEELEKKWKVEEDIQKKKYLQSLILISASLIKYCKGEVNVSDKLLSNALSLIAELPEELLPLFYINFALDP</sequence>
<reference evidence="1 2" key="1">
    <citation type="submission" date="2021-04" db="EMBL/GenBank/DDBJ databases">
        <title>Complete genome sequence of Stygiolobus sp. KN-1.</title>
        <authorList>
            <person name="Nakamura K."/>
            <person name="Sakai H."/>
            <person name="Kurosawa N."/>
        </authorList>
    </citation>
    <scope>NUCLEOTIDE SEQUENCE [LARGE SCALE GENOMIC DNA]</scope>
    <source>
        <strain evidence="1 2">KN-1</strain>
    </source>
</reference>
<dbReference type="KEGG" id="csty:KN1_27130"/>
<organism evidence="1 2">
    <name type="scientific">Stygiolobus caldivivus</name>
    <dbReference type="NCBI Taxonomy" id="2824673"/>
    <lineage>
        <taxon>Archaea</taxon>
        <taxon>Thermoproteota</taxon>
        <taxon>Thermoprotei</taxon>
        <taxon>Sulfolobales</taxon>
        <taxon>Sulfolobaceae</taxon>
        <taxon>Stygiolobus</taxon>
    </lineage>
</organism>
<dbReference type="Proteomes" id="UP000825123">
    <property type="component" value="Chromosome"/>
</dbReference>
<proteinExistence type="predicted"/>
<evidence type="ECO:0000313" key="1">
    <source>
        <dbReference type="EMBL" id="BCU71416.1"/>
    </source>
</evidence>